<dbReference type="InterPro" id="IPR052339">
    <property type="entry name" value="Fe-S_Maturation_MIP18"/>
</dbReference>
<organism evidence="3 4">
    <name type="scientific">Jatrophihabitans lederbergiae</name>
    <dbReference type="NCBI Taxonomy" id="3075547"/>
    <lineage>
        <taxon>Bacteria</taxon>
        <taxon>Bacillati</taxon>
        <taxon>Actinomycetota</taxon>
        <taxon>Actinomycetes</taxon>
        <taxon>Jatrophihabitantales</taxon>
        <taxon>Jatrophihabitantaceae</taxon>
        <taxon>Jatrophihabitans</taxon>
    </lineage>
</organism>
<protein>
    <submittedName>
        <fullName evidence="3">1,2-phenylacetyl-CoA epoxidase subunit PaaD</fullName>
    </submittedName>
</protein>
<proteinExistence type="predicted"/>
<dbReference type="InterPro" id="IPR011883">
    <property type="entry name" value="PaaD-like"/>
</dbReference>
<accession>A0ABU2JAI2</accession>
<name>A0ABU2JAI2_9ACTN</name>
<gene>
    <name evidence="3" type="primary">paaD</name>
    <name evidence="3" type="ORF">RM423_11360</name>
</gene>
<dbReference type="InterPro" id="IPR056572">
    <property type="entry name" value="Zn_ribbon_PaaD"/>
</dbReference>
<dbReference type="Gene3D" id="3.30.300.130">
    <property type="entry name" value="Fe-S cluster assembly (FSCA)"/>
    <property type="match status" value="1"/>
</dbReference>
<dbReference type="RefSeq" id="WP_311423149.1">
    <property type="nucleotide sequence ID" value="NZ_JAVREH010000012.1"/>
</dbReference>
<evidence type="ECO:0000259" key="2">
    <source>
        <dbReference type="Pfam" id="PF23451"/>
    </source>
</evidence>
<keyword evidence="4" id="KW-1185">Reference proteome</keyword>
<dbReference type="SUPFAM" id="SSF117916">
    <property type="entry name" value="Fe-S cluster assembly (FSCA) domain-like"/>
    <property type="match status" value="1"/>
</dbReference>
<dbReference type="InterPro" id="IPR034904">
    <property type="entry name" value="FSCA_dom_sf"/>
</dbReference>
<comment type="caution">
    <text evidence="3">The sequence shown here is derived from an EMBL/GenBank/DDBJ whole genome shotgun (WGS) entry which is preliminary data.</text>
</comment>
<dbReference type="PANTHER" id="PTHR42831">
    <property type="entry name" value="FE-S PROTEIN MATURATION AUXILIARY FACTOR YITW"/>
    <property type="match status" value="1"/>
</dbReference>
<dbReference type="EMBL" id="JAVREH010000012">
    <property type="protein sequence ID" value="MDT0261995.1"/>
    <property type="molecule type" value="Genomic_DNA"/>
</dbReference>
<feature type="domain" description="PaaD zinc beta ribbon" evidence="2">
    <location>
        <begin position="116"/>
        <end position="161"/>
    </location>
</feature>
<dbReference type="NCBIfam" id="TIGR02159">
    <property type="entry name" value="PA_CoA_Oxy4"/>
    <property type="match status" value="1"/>
</dbReference>
<sequence length="163" mass="17616">MTSLTELRLAAAMVPDPEIPVVTIAELGILRDVRFATDGVPEVVITPTYSGCPATEAIRQDVLTRTHRIDPGARVVIELSPPWTTDWITDGGKSKLHEYGIAPPQPTRSLGPVPVRFGKPVAASCPQCGSDDTELVSQFGSTPCKSLRRCRACAEPFDEFKSL</sequence>
<dbReference type="Proteomes" id="UP001183176">
    <property type="component" value="Unassembled WGS sequence"/>
</dbReference>
<feature type="domain" description="MIP18 family-like" evidence="1">
    <location>
        <begin position="14"/>
        <end position="62"/>
    </location>
</feature>
<dbReference type="InterPro" id="IPR002744">
    <property type="entry name" value="MIP18-like"/>
</dbReference>
<reference evidence="4" key="1">
    <citation type="submission" date="2023-07" db="EMBL/GenBank/DDBJ databases">
        <title>30 novel species of actinomycetes from the DSMZ collection.</title>
        <authorList>
            <person name="Nouioui I."/>
        </authorList>
    </citation>
    <scope>NUCLEOTIDE SEQUENCE [LARGE SCALE GENOMIC DNA]</scope>
    <source>
        <strain evidence="4">DSM 44399</strain>
    </source>
</reference>
<evidence type="ECO:0000313" key="3">
    <source>
        <dbReference type="EMBL" id="MDT0261995.1"/>
    </source>
</evidence>
<evidence type="ECO:0000313" key="4">
    <source>
        <dbReference type="Proteomes" id="UP001183176"/>
    </source>
</evidence>
<dbReference type="Pfam" id="PF01883">
    <property type="entry name" value="FeS_assembly_P"/>
    <property type="match status" value="1"/>
</dbReference>
<dbReference type="Pfam" id="PF23451">
    <property type="entry name" value="Zn_ribbon_PaaD"/>
    <property type="match status" value="1"/>
</dbReference>
<evidence type="ECO:0000259" key="1">
    <source>
        <dbReference type="Pfam" id="PF01883"/>
    </source>
</evidence>
<dbReference type="PANTHER" id="PTHR42831:SF3">
    <property type="entry name" value="1,2-PHENYLACETYL-COA EPOXIDASE, SUBUNIT D-RELATED"/>
    <property type="match status" value="1"/>
</dbReference>